<feature type="region of interest" description="Disordered" evidence="1">
    <location>
        <begin position="39"/>
        <end position="78"/>
    </location>
</feature>
<keyword evidence="4" id="KW-1185">Reference proteome</keyword>
<evidence type="ECO:0000313" key="2">
    <source>
        <dbReference type="EMBL" id="EDS34436.1"/>
    </source>
</evidence>
<feature type="compositionally biased region" description="Polar residues" evidence="1">
    <location>
        <begin position="68"/>
        <end position="78"/>
    </location>
</feature>
<reference evidence="2" key="1">
    <citation type="submission" date="2007-03" db="EMBL/GenBank/DDBJ databases">
        <title>Annotation of Culex pipiens quinquefasciatus.</title>
        <authorList>
            <consortium name="The Broad Institute Genome Sequencing Platform"/>
            <person name="Atkinson P.W."/>
            <person name="Hemingway J."/>
            <person name="Christensen B.M."/>
            <person name="Higgs S."/>
            <person name="Kodira C."/>
            <person name="Hannick L."/>
            <person name="Megy K."/>
            <person name="O'Leary S."/>
            <person name="Pearson M."/>
            <person name="Haas B.J."/>
            <person name="Mauceli E."/>
            <person name="Wortman J.R."/>
            <person name="Lee N.H."/>
            <person name="Guigo R."/>
            <person name="Stanke M."/>
            <person name="Alvarado L."/>
            <person name="Amedeo P."/>
            <person name="Antoine C.H."/>
            <person name="Arensburger P."/>
            <person name="Bidwell S.L."/>
            <person name="Crawford M."/>
            <person name="Camaro F."/>
            <person name="Devon K."/>
            <person name="Engels R."/>
            <person name="Hammond M."/>
            <person name="Howarth C."/>
            <person name="Koehrsen M."/>
            <person name="Lawson D."/>
            <person name="Montgomery P."/>
            <person name="Nene V."/>
            <person name="Nusbaum C."/>
            <person name="Puiu D."/>
            <person name="Romero-Severson J."/>
            <person name="Severson D.W."/>
            <person name="Shumway M."/>
            <person name="Sisk P."/>
            <person name="Stolte C."/>
            <person name="Zeng Q."/>
            <person name="Eisenstadt E."/>
            <person name="Fraser-Liggett C."/>
            <person name="Strausberg R."/>
            <person name="Galagan J."/>
            <person name="Birren B."/>
            <person name="Collins F.H."/>
        </authorList>
    </citation>
    <scope>NUCLEOTIDE SEQUENCE [LARGE SCALE GENOMIC DNA]</scope>
    <source>
        <strain evidence="2">JHB</strain>
    </source>
</reference>
<dbReference type="VEuPathDB" id="VectorBase:CQUJHB003731"/>
<evidence type="ECO:0000313" key="4">
    <source>
        <dbReference type="Proteomes" id="UP000002320"/>
    </source>
</evidence>
<feature type="compositionally biased region" description="Basic and acidic residues" evidence="1">
    <location>
        <begin position="255"/>
        <end position="290"/>
    </location>
</feature>
<organism>
    <name type="scientific">Culex quinquefasciatus</name>
    <name type="common">Southern house mosquito</name>
    <name type="synonym">Culex pungens</name>
    <dbReference type="NCBI Taxonomy" id="7176"/>
    <lineage>
        <taxon>Eukaryota</taxon>
        <taxon>Metazoa</taxon>
        <taxon>Ecdysozoa</taxon>
        <taxon>Arthropoda</taxon>
        <taxon>Hexapoda</taxon>
        <taxon>Insecta</taxon>
        <taxon>Pterygota</taxon>
        <taxon>Neoptera</taxon>
        <taxon>Endopterygota</taxon>
        <taxon>Diptera</taxon>
        <taxon>Nematocera</taxon>
        <taxon>Culicoidea</taxon>
        <taxon>Culicidae</taxon>
        <taxon>Culicinae</taxon>
        <taxon>Culicini</taxon>
        <taxon>Culex</taxon>
        <taxon>Culex</taxon>
    </lineage>
</organism>
<feature type="region of interest" description="Disordered" evidence="1">
    <location>
        <begin position="215"/>
        <end position="314"/>
    </location>
</feature>
<name>B0XLM3_CULQU</name>
<dbReference type="EnsemblMetazoa" id="CPIJ020004-RA">
    <property type="protein sequence ID" value="CPIJ020004-PA"/>
    <property type="gene ID" value="CPIJ020004"/>
</dbReference>
<protein>
    <submittedName>
        <fullName evidence="2 3">Uncharacterized protein</fullName>
    </submittedName>
</protein>
<dbReference type="HOGENOM" id="CLU_076974_0_0_1"/>
<feature type="compositionally biased region" description="Polar residues" evidence="1">
    <location>
        <begin position="45"/>
        <end position="58"/>
    </location>
</feature>
<dbReference type="InParanoid" id="B0XLM3"/>
<reference evidence="3" key="2">
    <citation type="submission" date="2020-05" db="UniProtKB">
        <authorList>
            <consortium name="EnsemblMetazoa"/>
        </authorList>
    </citation>
    <scope>IDENTIFICATION</scope>
    <source>
        <strain evidence="3">JHB</strain>
    </source>
</reference>
<dbReference type="Gene3D" id="3.30.2300.10">
    <property type="entry name" value="THUMP superfamily"/>
    <property type="match status" value="1"/>
</dbReference>
<dbReference type="KEGG" id="cqu:CpipJ_CPIJ020004"/>
<gene>
    <name evidence="3" type="primary">6054664</name>
    <name evidence="2" type="ORF">CpipJ_CPIJ020004</name>
</gene>
<dbReference type="EMBL" id="DS234557">
    <property type="protein sequence ID" value="EDS34436.1"/>
    <property type="molecule type" value="Genomic_DNA"/>
</dbReference>
<proteinExistence type="predicted"/>
<evidence type="ECO:0000313" key="3">
    <source>
        <dbReference type="EnsemblMetazoa" id="CPIJ020004-PA"/>
    </source>
</evidence>
<evidence type="ECO:0000256" key="1">
    <source>
        <dbReference type="SAM" id="MobiDB-lite"/>
    </source>
</evidence>
<sequence length="314" mass="34816">MIDDKRKKIFSLVRGRFLILDSFCVIFSKRLVVLDFKSQHGPRGTRQSKPGKSVWNSKQKCRQRESNQRPLTNQSNDLAASATTAVVSEFDLNKGAEEKEEDISVQVQKQAEAAKTEKKKCQVRVGKSSGSSQNICLITTILEDPTKLGLKILRDAAETKKQKNQTSWTAPASSRYFLKEPKTFAIVFNRRFNNGLERESTINALDEIISAKIRGNKTQPEASGAGGDRRSNQRANEGRNEDAKSQESTESAEQNGKESGKKVAAEKGKAKDGEKRDTAKYEDGSQKEPEPAASAEDEAAPKEKDSNSEQYVLV</sequence>
<dbReference type="VEuPathDB" id="VectorBase:CPIJ020004"/>
<dbReference type="Proteomes" id="UP000002320">
    <property type="component" value="Unassembled WGS sequence"/>
</dbReference>
<accession>B0XLM3</accession>
<dbReference type="OrthoDB" id="367221at2759"/>
<dbReference type="AlphaFoldDB" id="B0XLM3"/>
<feature type="compositionally biased region" description="Basic and acidic residues" evidence="1">
    <location>
        <begin position="227"/>
        <end position="247"/>
    </location>
</feature>